<dbReference type="EMBL" id="VXIS01000190">
    <property type="protein sequence ID" value="KAA8897855.1"/>
    <property type="molecule type" value="Genomic_DNA"/>
</dbReference>
<evidence type="ECO:0000313" key="4">
    <source>
        <dbReference type="EMBL" id="KAA8897855.1"/>
    </source>
</evidence>
<dbReference type="Proteomes" id="UP000326924">
    <property type="component" value="Unassembled WGS sequence"/>
</dbReference>
<evidence type="ECO:0000313" key="5">
    <source>
        <dbReference type="Proteomes" id="UP000326924"/>
    </source>
</evidence>
<comment type="caution">
    <text evidence="4">The sequence shown here is derived from an EMBL/GenBank/DDBJ whole genome shotgun (WGS) entry which is preliminary data.</text>
</comment>
<feature type="repeat" description="ANK" evidence="3">
    <location>
        <begin position="141"/>
        <end position="173"/>
    </location>
</feature>
<keyword evidence="2 3" id="KW-0040">ANK repeat</keyword>
<dbReference type="PANTHER" id="PTHR24166">
    <property type="entry name" value="ROLLING PEBBLES, ISOFORM B"/>
    <property type="match status" value="1"/>
</dbReference>
<reference evidence="4 5" key="1">
    <citation type="submission" date="2019-09" db="EMBL/GenBank/DDBJ databases">
        <title>Draft genome of the ectomycorrhizal ascomycete Sphaerosporella brunnea.</title>
        <authorList>
            <consortium name="DOE Joint Genome Institute"/>
            <person name="Benucci G.M."/>
            <person name="Marozzi G."/>
            <person name="Antonielli L."/>
            <person name="Sanchez S."/>
            <person name="Marco P."/>
            <person name="Wang X."/>
            <person name="Falini L.B."/>
            <person name="Barry K."/>
            <person name="Haridas S."/>
            <person name="Lipzen A."/>
            <person name="Labutti K."/>
            <person name="Grigoriev I.V."/>
            <person name="Murat C."/>
            <person name="Martin F."/>
            <person name="Albertini E."/>
            <person name="Donnini D."/>
            <person name="Bonito G."/>
        </authorList>
    </citation>
    <scope>NUCLEOTIDE SEQUENCE [LARGE SCALE GENOMIC DNA]</scope>
    <source>
        <strain evidence="4 5">Sb_GMNB300</strain>
    </source>
</reference>
<dbReference type="SMART" id="SM00248">
    <property type="entry name" value="ANK"/>
    <property type="match status" value="5"/>
</dbReference>
<gene>
    <name evidence="4" type="ORF">FN846DRAFT_910204</name>
</gene>
<evidence type="ECO:0000256" key="3">
    <source>
        <dbReference type="PROSITE-ProRule" id="PRU00023"/>
    </source>
</evidence>
<dbReference type="InterPro" id="IPR002110">
    <property type="entry name" value="Ankyrin_rpt"/>
</dbReference>
<dbReference type="InterPro" id="IPR036770">
    <property type="entry name" value="Ankyrin_rpt-contain_sf"/>
</dbReference>
<evidence type="ECO:0000256" key="2">
    <source>
        <dbReference type="ARBA" id="ARBA00023043"/>
    </source>
</evidence>
<feature type="repeat" description="ANK" evidence="3">
    <location>
        <begin position="108"/>
        <end position="140"/>
    </location>
</feature>
<protein>
    <submittedName>
        <fullName evidence="4">Ankyrin repeat-containing domain protein</fullName>
    </submittedName>
</protein>
<dbReference type="Pfam" id="PF12796">
    <property type="entry name" value="Ank_2"/>
    <property type="match status" value="2"/>
</dbReference>
<dbReference type="PROSITE" id="PS50088">
    <property type="entry name" value="ANK_REPEAT"/>
    <property type="match status" value="4"/>
</dbReference>
<evidence type="ECO:0000256" key="1">
    <source>
        <dbReference type="ARBA" id="ARBA00022737"/>
    </source>
</evidence>
<dbReference type="InterPro" id="IPR050889">
    <property type="entry name" value="Dendritic_Spine_Reg/Scaffold"/>
</dbReference>
<dbReference type="InParanoid" id="A0A5J5EMU5"/>
<dbReference type="OrthoDB" id="539213at2759"/>
<dbReference type="PANTHER" id="PTHR24166:SF48">
    <property type="entry name" value="PROTEIN VAPYRIN"/>
    <property type="match status" value="1"/>
</dbReference>
<keyword evidence="5" id="KW-1185">Reference proteome</keyword>
<organism evidence="4 5">
    <name type="scientific">Sphaerosporella brunnea</name>
    <dbReference type="NCBI Taxonomy" id="1250544"/>
    <lineage>
        <taxon>Eukaryota</taxon>
        <taxon>Fungi</taxon>
        <taxon>Dikarya</taxon>
        <taxon>Ascomycota</taxon>
        <taxon>Pezizomycotina</taxon>
        <taxon>Pezizomycetes</taxon>
        <taxon>Pezizales</taxon>
        <taxon>Pyronemataceae</taxon>
        <taxon>Sphaerosporella</taxon>
    </lineage>
</organism>
<accession>A0A5J5EMU5</accession>
<proteinExistence type="predicted"/>
<feature type="repeat" description="ANK" evidence="3">
    <location>
        <begin position="74"/>
        <end position="107"/>
    </location>
</feature>
<dbReference type="Gene3D" id="1.25.40.20">
    <property type="entry name" value="Ankyrin repeat-containing domain"/>
    <property type="match status" value="2"/>
</dbReference>
<sequence length="243" mass="26162">MSTLLQPREEIHEACREGRYAKVEELLLANPKLATRRDSDERLPLHWAIVHNHPSIVQLLSEQASFDVDAADGSGWTPLHLACSIKDGEALAATLLHRGADANAQTAAGTTPLHFCVSKQNLPLVRLLLEKKASARTRDKRGQLPIHRAAAVGSSPLVALLLDSRSPVNVQDVDGCTPLHHAIAEGHGDAAVTLLKRGAESDIKNKAGRLAIEEAPDKNVGMYILNAAREEGIDVAMPEGFKA</sequence>
<dbReference type="PROSITE" id="PS50297">
    <property type="entry name" value="ANK_REP_REGION"/>
    <property type="match status" value="4"/>
</dbReference>
<feature type="repeat" description="ANK" evidence="3">
    <location>
        <begin position="174"/>
        <end position="206"/>
    </location>
</feature>
<keyword evidence="1" id="KW-0677">Repeat</keyword>
<name>A0A5J5EMU5_9PEZI</name>
<dbReference type="AlphaFoldDB" id="A0A5J5EMU5"/>
<dbReference type="SUPFAM" id="SSF48403">
    <property type="entry name" value="Ankyrin repeat"/>
    <property type="match status" value="1"/>
</dbReference>